<dbReference type="Gene3D" id="2.160.20.10">
    <property type="entry name" value="Single-stranded right-handed beta-helix, Pectin lyase-like"/>
    <property type="match status" value="2"/>
</dbReference>
<feature type="domain" description="PKD/Chitinase" evidence="1">
    <location>
        <begin position="352"/>
        <end position="431"/>
    </location>
</feature>
<dbReference type="InterPro" id="IPR006626">
    <property type="entry name" value="PbH1"/>
</dbReference>
<dbReference type="SMART" id="SM00089">
    <property type="entry name" value="PKD"/>
    <property type="match status" value="2"/>
</dbReference>
<evidence type="ECO:0000313" key="3">
    <source>
        <dbReference type="EMBL" id="PWK16940.1"/>
    </source>
</evidence>
<dbReference type="Pfam" id="PF13229">
    <property type="entry name" value="Beta_helix"/>
    <property type="match status" value="2"/>
</dbReference>
<accession>A0A316E257</accession>
<feature type="domain" description="Immunoglobulin" evidence="2">
    <location>
        <begin position="438"/>
        <end position="508"/>
    </location>
</feature>
<dbReference type="InterPro" id="IPR012334">
    <property type="entry name" value="Pectin_lyas_fold"/>
</dbReference>
<evidence type="ECO:0000313" key="4">
    <source>
        <dbReference type="Proteomes" id="UP000245489"/>
    </source>
</evidence>
<sequence length="1034" mass="106517">MPIDGGGAIFSLGGGPSISNCTFSANRAGASGGAVLNDNSNATINACLFNSNTASEGGGVTNSNGNNGSNVIINNCTFNANTANYGAGIYNFYSSPTIRNSVFSSNSISEGTGSGMYNNNSSPSITNCTFNGNGPAFSVVLFYGNNSGGEIKNCIFYKYIGSSANRNNIYKASATPTLNVSYSIVDDYDATNSNIAWGAGILTSNPLFVNIADPDGADNIFGTADDGLSISWCSPAINAGDPAVNSPTTDITGFTRGIVPYDLGAYEFHGATPTVPIGTLNSTICSGATVSLSATCEIGNVAWYGSNLTTLVSTVSPFVTPNLTSATTYNVRCESGSCMSDFVAVNVSINALPVPNPSSDTPKCAGQTLTFSSAAEMINYSWSGPNSFTSSIQNPNILNVTSAAGGIYTLTVTNANNCTSSATTSITVNETPTATASSSTPTICAGNTISLVGSGVGTYAWSGANSFTSTDQSPSIANASVLASGVYTLTVTNANNCTSTAATSVTVNETPTTPTPNAIAPINLGNSVTLTATGCSGTLKWYKSLDNSLVTNPVAPSLTTNYYAKCEVTANGITCESTKSADVTVTVTVISVQILYVNATNTNSIQDGTTWATAFSDLQTGLTTAGNITGTPVEMWVASGTCKPTSSTTRTIYFNIPSGVKVYGGFIGSETSLTQRNFKTNIAILSGEIGSQHITSDNSYHVVVLNASSSTTTLDGFTVTGGYANFDAKIVYSAPNTVSASTATIETGGGIVVQNGGSPTIANCLVINNAAVTGGGLFASDASMPSINACKFMGNQAGFGSGLYFQDGSNGSVNNTLIAGNKGIGGFYNNLANPVMTNCTFSGNGGYNGGVFNSNSTPIIKNSIFWGNAKPFNDTQSVISYSIVQGGYAGVGNLNYDPQFVAQTPEGLSPNITGDYHLTINSLAIDRGDNGIISLTDKDLDENQRRYTGGRVDMGAYEFQGRATASLVISVHSGNWESNSTWDIGRVPQLGDYVIIDNNHTITLSTSGIAKNLEYRGTGQVKFNATTSKLEIGF</sequence>
<dbReference type="SMART" id="SM00409">
    <property type="entry name" value="IG"/>
    <property type="match status" value="3"/>
</dbReference>
<evidence type="ECO:0000259" key="1">
    <source>
        <dbReference type="SMART" id="SM00089"/>
    </source>
</evidence>
<dbReference type="GO" id="GO:0016829">
    <property type="term" value="F:lyase activity"/>
    <property type="evidence" value="ECO:0007669"/>
    <property type="project" value="UniProtKB-KW"/>
</dbReference>
<gene>
    <name evidence="3" type="ORF">LV89_04598</name>
</gene>
<dbReference type="SUPFAM" id="SSF51126">
    <property type="entry name" value="Pectin lyase-like"/>
    <property type="match status" value="2"/>
</dbReference>
<dbReference type="InterPro" id="IPR003599">
    <property type="entry name" value="Ig_sub"/>
</dbReference>
<feature type="domain" description="PKD/Chitinase" evidence="1">
    <location>
        <begin position="433"/>
        <end position="510"/>
    </location>
</feature>
<proteinExistence type="predicted"/>
<dbReference type="InterPro" id="IPR013783">
    <property type="entry name" value="Ig-like_fold"/>
</dbReference>
<dbReference type="OrthoDB" id="960258at2"/>
<dbReference type="EMBL" id="QGGO01000040">
    <property type="protein sequence ID" value="PWK16940.1"/>
    <property type="molecule type" value="Genomic_DNA"/>
</dbReference>
<keyword evidence="3" id="KW-0456">Lyase</keyword>
<protein>
    <submittedName>
        <fullName evidence="3">Parallel beta helix pectate lyase-like protein</fullName>
    </submittedName>
</protein>
<dbReference type="InterPro" id="IPR011050">
    <property type="entry name" value="Pectin_lyase_fold/virulence"/>
</dbReference>
<comment type="caution">
    <text evidence="3">The sequence shown here is derived from an EMBL/GenBank/DDBJ whole genome shotgun (WGS) entry which is preliminary data.</text>
</comment>
<dbReference type="Pfam" id="PF19081">
    <property type="entry name" value="Ig_7"/>
    <property type="match status" value="1"/>
</dbReference>
<dbReference type="InterPro" id="IPR044023">
    <property type="entry name" value="Ig_7"/>
</dbReference>
<dbReference type="RefSeq" id="WP_109745244.1">
    <property type="nucleotide sequence ID" value="NZ_QGGO01000040.1"/>
</dbReference>
<dbReference type="Gene3D" id="2.60.40.10">
    <property type="entry name" value="Immunoglobulins"/>
    <property type="match status" value="2"/>
</dbReference>
<feature type="domain" description="Immunoglobulin" evidence="2">
    <location>
        <begin position="358"/>
        <end position="429"/>
    </location>
</feature>
<organism evidence="3 4">
    <name type="scientific">Arcicella aurantiaca</name>
    <dbReference type="NCBI Taxonomy" id="591202"/>
    <lineage>
        <taxon>Bacteria</taxon>
        <taxon>Pseudomonadati</taxon>
        <taxon>Bacteroidota</taxon>
        <taxon>Cytophagia</taxon>
        <taxon>Cytophagales</taxon>
        <taxon>Flectobacillaceae</taxon>
        <taxon>Arcicella</taxon>
    </lineage>
</organism>
<dbReference type="InterPro" id="IPR039448">
    <property type="entry name" value="Beta_helix"/>
</dbReference>
<feature type="domain" description="Immunoglobulin" evidence="2">
    <location>
        <begin position="517"/>
        <end position="586"/>
    </location>
</feature>
<dbReference type="InterPro" id="IPR059226">
    <property type="entry name" value="Choice_anch_Q_dom"/>
</dbReference>
<reference evidence="3 4" key="1">
    <citation type="submission" date="2018-05" db="EMBL/GenBank/DDBJ databases">
        <title>Genomic Encyclopedia of Archaeal and Bacterial Type Strains, Phase II (KMG-II): from individual species to whole genera.</title>
        <authorList>
            <person name="Goeker M."/>
        </authorList>
    </citation>
    <scope>NUCLEOTIDE SEQUENCE [LARGE SCALE GENOMIC DNA]</scope>
    <source>
        <strain evidence="3 4">DSM 22214</strain>
    </source>
</reference>
<dbReference type="SMART" id="SM00710">
    <property type="entry name" value="PbH1"/>
    <property type="match status" value="6"/>
</dbReference>
<dbReference type="NCBIfam" id="NF041518">
    <property type="entry name" value="choice_anch_Q"/>
    <property type="match status" value="2"/>
</dbReference>
<dbReference type="SUPFAM" id="SSF49299">
    <property type="entry name" value="PKD domain"/>
    <property type="match status" value="1"/>
</dbReference>
<dbReference type="InterPro" id="IPR035986">
    <property type="entry name" value="PKD_dom_sf"/>
</dbReference>
<dbReference type="Proteomes" id="UP000245489">
    <property type="component" value="Unassembled WGS sequence"/>
</dbReference>
<dbReference type="AlphaFoldDB" id="A0A316E257"/>
<keyword evidence="4" id="KW-1185">Reference proteome</keyword>
<evidence type="ECO:0000259" key="2">
    <source>
        <dbReference type="SMART" id="SM00409"/>
    </source>
</evidence>
<dbReference type="InterPro" id="IPR022409">
    <property type="entry name" value="PKD/Chitinase_dom"/>
</dbReference>
<name>A0A316E257_9BACT</name>